<dbReference type="InterPro" id="IPR019734">
    <property type="entry name" value="TPR_rpt"/>
</dbReference>
<keyword evidence="2" id="KW-0812">Transmembrane</keyword>
<feature type="transmembrane region" description="Helical" evidence="2">
    <location>
        <begin position="211"/>
        <end position="237"/>
    </location>
</feature>
<proteinExistence type="predicted"/>
<evidence type="ECO:0000313" key="3">
    <source>
        <dbReference type="EMBL" id="OGY63962.1"/>
    </source>
</evidence>
<feature type="transmembrane region" description="Helical" evidence="2">
    <location>
        <begin position="166"/>
        <end position="191"/>
    </location>
</feature>
<dbReference type="SMART" id="SM00028">
    <property type="entry name" value="TPR"/>
    <property type="match status" value="1"/>
</dbReference>
<dbReference type="STRING" id="1798404.A3B92_03385"/>
<comment type="caution">
    <text evidence="3">The sequence shown here is derived from an EMBL/GenBank/DDBJ whole genome shotgun (WGS) entry which is preliminary data.</text>
</comment>
<dbReference type="PROSITE" id="PS50005">
    <property type="entry name" value="TPR"/>
    <property type="match status" value="1"/>
</dbReference>
<feature type="transmembrane region" description="Helical" evidence="2">
    <location>
        <begin position="291"/>
        <end position="324"/>
    </location>
</feature>
<gene>
    <name evidence="3" type="ORF">A3B92_03385</name>
</gene>
<dbReference type="Gene3D" id="1.25.40.10">
    <property type="entry name" value="Tetratricopeptide repeat domain"/>
    <property type="match status" value="1"/>
</dbReference>
<feature type="transmembrane region" description="Helical" evidence="2">
    <location>
        <begin position="86"/>
        <end position="107"/>
    </location>
</feature>
<organism evidence="3 4">
    <name type="scientific">Candidatus Harrisonbacteria bacterium RIFCSPHIGHO2_02_FULL_42_16</name>
    <dbReference type="NCBI Taxonomy" id="1798404"/>
    <lineage>
        <taxon>Bacteria</taxon>
        <taxon>Candidatus Harrisoniibacteriota</taxon>
    </lineage>
</organism>
<dbReference type="Proteomes" id="UP000177960">
    <property type="component" value="Unassembled WGS sequence"/>
</dbReference>
<evidence type="ECO:0000256" key="1">
    <source>
        <dbReference type="PROSITE-ProRule" id="PRU00339"/>
    </source>
</evidence>
<feature type="transmembrane region" description="Helical" evidence="2">
    <location>
        <begin position="138"/>
        <end position="154"/>
    </location>
</feature>
<evidence type="ECO:0000256" key="2">
    <source>
        <dbReference type="SAM" id="Phobius"/>
    </source>
</evidence>
<keyword evidence="2" id="KW-1133">Transmembrane helix</keyword>
<sequence>MKQSLIKILVFALLLIFYGSLLAHKIQLPAADDLPRQMKIGEEILAGNLGIFYKNTFSFSEPDQVFYNHHWLSGAVFYLVHQVAGWNGLIIFKIAVLLSAFSLIFLTAIKKADFWLVAFFSLPAILILSGRTGLRPEIFSYLFIAVFLYLLIDFEKHPERNRIFWLIPMQLLWVNTHVFFSIGIMIVGGFLAEKIILNYKNFKSDFSVKKLASLLLFLIAVSFLNPRGAGGIFYFYLGAGFPGKIIENQSLLSFLRADNISENIPIISFFLMVILIGISFIFNFRKNSIFYFLASIFTAALGFAIIRGTALFGLIFLPAISANLNDIFSKIRGWLIALDSKSARFYGNAAVFCLIVLLFILIFPGWQALFNHKEQGIGLAPYSENSAQFFKEQNLKGPILNNAGIGSYLIYYLYPEERVFYDNRFADAYSASFARDTYLKLLENEEEWRKNLKKYGFNSLFFYYYDESPYVRYFLWRRIQDPDWSLVYADTFAMILIKNIPENQEVIERFGITRDNALDKLRHLAESSNVEEAITAGDIFNLIGRSDLTMKQFLKVTARWPERGRVWLIMGQMALDNESFGGALSAVKFLEKAIAEGQKTAEAYSFLGRAYAGLDQPEKAKKALRKSLKINPDRQDARELFDSLEKIKL</sequence>
<dbReference type="Pfam" id="PF13181">
    <property type="entry name" value="TPR_8"/>
    <property type="match status" value="1"/>
</dbReference>
<dbReference type="EMBL" id="MHJG01000012">
    <property type="protein sequence ID" value="OGY63962.1"/>
    <property type="molecule type" value="Genomic_DNA"/>
</dbReference>
<dbReference type="SUPFAM" id="SSF48452">
    <property type="entry name" value="TPR-like"/>
    <property type="match status" value="1"/>
</dbReference>
<evidence type="ECO:0000313" key="4">
    <source>
        <dbReference type="Proteomes" id="UP000177960"/>
    </source>
</evidence>
<dbReference type="InterPro" id="IPR011990">
    <property type="entry name" value="TPR-like_helical_dom_sf"/>
</dbReference>
<feature type="repeat" description="TPR" evidence="1">
    <location>
        <begin position="601"/>
        <end position="634"/>
    </location>
</feature>
<protein>
    <submittedName>
        <fullName evidence="3">Uncharacterized protein</fullName>
    </submittedName>
</protein>
<keyword evidence="2" id="KW-0472">Membrane</keyword>
<dbReference type="AlphaFoldDB" id="A0A1G1ZHB7"/>
<feature type="transmembrane region" description="Helical" evidence="2">
    <location>
        <begin position="114"/>
        <end position="132"/>
    </location>
</feature>
<reference evidence="3 4" key="1">
    <citation type="journal article" date="2016" name="Nat. Commun.">
        <title>Thousands of microbial genomes shed light on interconnected biogeochemical processes in an aquifer system.</title>
        <authorList>
            <person name="Anantharaman K."/>
            <person name="Brown C.T."/>
            <person name="Hug L.A."/>
            <person name="Sharon I."/>
            <person name="Castelle C.J."/>
            <person name="Probst A.J."/>
            <person name="Thomas B.C."/>
            <person name="Singh A."/>
            <person name="Wilkins M.J."/>
            <person name="Karaoz U."/>
            <person name="Brodie E.L."/>
            <person name="Williams K.H."/>
            <person name="Hubbard S.S."/>
            <person name="Banfield J.F."/>
        </authorList>
    </citation>
    <scope>NUCLEOTIDE SEQUENCE [LARGE SCALE GENOMIC DNA]</scope>
</reference>
<feature type="transmembrane region" description="Helical" evidence="2">
    <location>
        <begin position="264"/>
        <end position="285"/>
    </location>
</feature>
<keyword evidence="1" id="KW-0802">TPR repeat</keyword>
<accession>A0A1G1ZHB7</accession>
<feature type="transmembrane region" description="Helical" evidence="2">
    <location>
        <begin position="345"/>
        <end position="366"/>
    </location>
</feature>
<name>A0A1G1ZHB7_9BACT</name>